<protein>
    <submittedName>
        <fullName evidence="2">Uncharacterized protein</fullName>
    </submittedName>
</protein>
<reference evidence="2 3" key="1">
    <citation type="submission" date="2018-02" db="EMBL/GenBank/DDBJ databases">
        <title>8 Nocardia nova and 1 Nocardia cyriacigeorgica strain used for evolution to TMP-SMX.</title>
        <authorList>
            <person name="Mehta H."/>
            <person name="Weng J."/>
            <person name="Shamoo Y."/>
        </authorList>
    </citation>
    <scope>NUCLEOTIDE SEQUENCE [LARGE SCALE GENOMIC DNA]</scope>
    <source>
        <strain evidence="2 3">MDA3139</strain>
    </source>
</reference>
<accession>A0A2S6AMR5</accession>
<name>A0A2S6AMR5_9NOCA</name>
<keyword evidence="1" id="KW-1133">Transmembrane helix</keyword>
<proteinExistence type="predicted"/>
<feature type="transmembrane region" description="Helical" evidence="1">
    <location>
        <begin position="76"/>
        <end position="99"/>
    </location>
</feature>
<evidence type="ECO:0000313" key="3">
    <source>
        <dbReference type="Proteomes" id="UP000239874"/>
    </source>
</evidence>
<dbReference type="Proteomes" id="UP000239874">
    <property type="component" value="Unassembled WGS sequence"/>
</dbReference>
<dbReference type="RefSeq" id="WP_104380282.1">
    <property type="nucleotide sequence ID" value="NZ_PSZC01000014.1"/>
</dbReference>
<evidence type="ECO:0000256" key="1">
    <source>
        <dbReference type="SAM" id="Phobius"/>
    </source>
</evidence>
<evidence type="ECO:0000313" key="2">
    <source>
        <dbReference type="EMBL" id="PPJ36486.1"/>
    </source>
</evidence>
<keyword evidence="1" id="KW-0472">Membrane</keyword>
<keyword evidence="1" id="KW-0812">Transmembrane</keyword>
<gene>
    <name evidence="2" type="ORF">C5E45_20805</name>
</gene>
<dbReference type="EMBL" id="PSZC01000014">
    <property type="protein sequence ID" value="PPJ36486.1"/>
    <property type="molecule type" value="Genomic_DNA"/>
</dbReference>
<dbReference type="AlphaFoldDB" id="A0A2S6AMR5"/>
<feature type="transmembrane region" description="Helical" evidence="1">
    <location>
        <begin position="105"/>
        <end position="125"/>
    </location>
</feature>
<organism evidence="2 3">
    <name type="scientific">Nocardia nova</name>
    <dbReference type="NCBI Taxonomy" id="37330"/>
    <lineage>
        <taxon>Bacteria</taxon>
        <taxon>Bacillati</taxon>
        <taxon>Actinomycetota</taxon>
        <taxon>Actinomycetes</taxon>
        <taxon>Mycobacteriales</taxon>
        <taxon>Nocardiaceae</taxon>
        <taxon>Nocardia</taxon>
    </lineage>
</organism>
<feature type="transmembrane region" description="Helical" evidence="1">
    <location>
        <begin position="20"/>
        <end position="40"/>
    </location>
</feature>
<comment type="caution">
    <text evidence="2">The sequence shown here is derived from an EMBL/GenBank/DDBJ whole genome shotgun (WGS) entry which is preliminary data.</text>
</comment>
<sequence>MNPLLYAVPAAVAWAHHQAAVVIIAAMLPGLVIAVIWHLVYYGHRRRRCEEGCQQPPLRPEGPTPRDRVLGKRLHCADAALTTAFESLVATYAVTAIVLIPLGEIALPALIALTVPVAAVAHLWIGIRHDRSWCPYCRPTSGGLLARATA</sequence>